<feature type="domain" description="SHOCT" evidence="2">
    <location>
        <begin position="51"/>
        <end position="78"/>
    </location>
</feature>
<gene>
    <name evidence="3" type="ordered locus">Bsel_0315</name>
</gene>
<dbReference type="STRING" id="439292.Bsel_0315"/>
<keyword evidence="1" id="KW-0812">Transmembrane</keyword>
<reference evidence="3" key="1">
    <citation type="submission" date="2009-10" db="EMBL/GenBank/DDBJ databases">
        <title>Complete sequence of Bacillus selenitireducens MLS10.</title>
        <authorList>
            <consortium name="US DOE Joint Genome Institute"/>
            <person name="Lucas S."/>
            <person name="Copeland A."/>
            <person name="Lapidus A."/>
            <person name="Glavina del Rio T."/>
            <person name="Dalin E."/>
            <person name="Tice H."/>
            <person name="Bruce D."/>
            <person name="Goodwin L."/>
            <person name="Pitluck S."/>
            <person name="Sims D."/>
            <person name="Brettin T."/>
            <person name="Detter J.C."/>
            <person name="Han C."/>
            <person name="Larimer F."/>
            <person name="Land M."/>
            <person name="Hauser L."/>
            <person name="Kyrpides N."/>
            <person name="Ovchinnikova G."/>
            <person name="Stolz J."/>
        </authorList>
    </citation>
    <scope>NUCLEOTIDE SEQUENCE [LARGE SCALE GENOMIC DNA]</scope>
    <source>
        <strain evidence="3">MLS10</strain>
    </source>
</reference>
<proteinExistence type="predicted"/>
<sequence length="80" mass="9189">MHGYNTGNFLMGGGWIWGLFQLALVILIVYVVWQLIQNRRGSSSQEDARQDALSILDSRFASGEIDDDEYNRKKRAILDR</sequence>
<dbReference type="InterPro" id="IPR018649">
    <property type="entry name" value="SHOCT"/>
</dbReference>
<name>D6XWL3_BACIE</name>
<evidence type="ECO:0000313" key="4">
    <source>
        <dbReference type="Proteomes" id="UP000000271"/>
    </source>
</evidence>
<keyword evidence="1" id="KW-0472">Membrane</keyword>
<dbReference type="HOGENOM" id="CLU_159099_2_1_9"/>
<dbReference type="Proteomes" id="UP000000271">
    <property type="component" value="Chromosome"/>
</dbReference>
<dbReference type="AlphaFoldDB" id="D6XWL3"/>
<dbReference type="EMBL" id="CP001791">
    <property type="protein sequence ID" value="ADH97855.1"/>
    <property type="molecule type" value="Genomic_DNA"/>
</dbReference>
<dbReference type="eggNOG" id="COG3462">
    <property type="taxonomic scope" value="Bacteria"/>
</dbReference>
<keyword evidence="4" id="KW-1185">Reference proteome</keyword>
<evidence type="ECO:0000259" key="2">
    <source>
        <dbReference type="Pfam" id="PF09851"/>
    </source>
</evidence>
<keyword evidence="1" id="KW-1133">Transmembrane helix</keyword>
<evidence type="ECO:0000313" key="3">
    <source>
        <dbReference type="EMBL" id="ADH97855.1"/>
    </source>
</evidence>
<organism evidence="3 4">
    <name type="scientific">Bacillus selenitireducens (strain ATCC 700615 / DSM 15326 / MLS10)</name>
    <dbReference type="NCBI Taxonomy" id="439292"/>
    <lineage>
        <taxon>Bacteria</taxon>
        <taxon>Bacillati</taxon>
        <taxon>Bacillota</taxon>
        <taxon>Bacilli</taxon>
        <taxon>Bacillales</taxon>
        <taxon>Bacillaceae</taxon>
        <taxon>Salisediminibacterium</taxon>
    </lineage>
</organism>
<dbReference type="Pfam" id="PF09851">
    <property type="entry name" value="SHOCT"/>
    <property type="match status" value="1"/>
</dbReference>
<dbReference type="KEGG" id="bse:Bsel_0315"/>
<evidence type="ECO:0000256" key="1">
    <source>
        <dbReference type="SAM" id="Phobius"/>
    </source>
</evidence>
<accession>D6XWL3</accession>
<feature type="transmembrane region" description="Helical" evidence="1">
    <location>
        <begin position="15"/>
        <end position="36"/>
    </location>
</feature>
<protein>
    <recommendedName>
        <fullName evidence="2">SHOCT domain-containing protein</fullName>
    </recommendedName>
</protein>